<dbReference type="InterPro" id="IPR036514">
    <property type="entry name" value="SGNH_hydro_sf"/>
</dbReference>
<protein>
    <recommendedName>
        <fullName evidence="2">SGNH hydrolase-type esterase domain-containing protein</fullName>
    </recommendedName>
</protein>
<organism evidence="3 4">
    <name type="scientific">Marssonina brunnea f. sp. multigermtubi (strain MB_m1)</name>
    <name type="common">Marssonina leaf spot fungus</name>
    <dbReference type="NCBI Taxonomy" id="1072389"/>
    <lineage>
        <taxon>Eukaryota</taxon>
        <taxon>Fungi</taxon>
        <taxon>Dikarya</taxon>
        <taxon>Ascomycota</taxon>
        <taxon>Pezizomycotina</taxon>
        <taxon>Leotiomycetes</taxon>
        <taxon>Helotiales</taxon>
        <taxon>Drepanopezizaceae</taxon>
        <taxon>Drepanopeziza</taxon>
    </lineage>
</organism>
<dbReference type="EMBL" id="JH921440">
    <property type="protein sequence ID" value="EKD15850.1"/>
    <property type="molecule type" value="Genomic_DNA"/>
</dbReference>
<accession>K1WEG8</accession>
<dbReference type="STRING" id="1072389.K1WEG8"/>
<dbReference type="GO" id="GO:0004622">
    <property type="term" value="F:phosphatidylcholine lysophospholipase activity"/>
    <property type="evidence" value="ECO:0007669"/>
    <property type="project" value="TreeGrafter"/>
</dbReference>
<sequence>METTLPKILVSHPPGSSPRSQAAPTPASFEGQLSHVNRRASRLEARTGMQLRILPVGASIVFGTGSTDGNGFRLGLKTALISYGNDVQMLGTQHGGNMTDNNCDCWPGNRTDEVAAKVQAGMSSISPKPNVVLIHVGSNDLRQNKDPAVMGENLSNFLDYLYQTLPAALIVVSTLLPNSAIEAGAVVYNANVRSIVDAQSRLGRNVYLADVHIPELTPSDMFDYVHPNDIGYAKIAGIYARKIQEVIGKLAPRASAVNPPSSTLSSSTPASVYPSTVTSYTFSQTATLGVPSGTYTEPSPTPNPSPTAEPTYAMASGNGTLSMVNVTTTALPNPVQYVAKGGSTSLYQRLSPLERFLVQLVGMTMAYAIAL</sequence>
<dbReference type="InterPro" id="IPR013830">
    <property type="entry name" value="SGNH_hydro"/>
</dbReference>
<evidence type="ECO:0000313" key="3">
    <source>
        <dbReference type="EMBL" id="EKD15850.1"/>
    </source>
</evidence>
<dbReference type="SUPFAM" id="SSF52266">
    <property type="entry name" value="SGNH hydrolase"/>
    <property type="match status" value="1"/>
</dbReference>
<dbReference type="InParanoid" id="K1WEG8"/>
<dbReference type="Pfam" id="PF13472">
    <property type="entry name" value="Lipase_GDSL_2"/>
    <property type="match status" value="1"/>
</dbReference>
<keyword evidence="4" id="KW-1185">Reference proteome</keyword>
<dbReference type="AlphaFoldDB" id="K1WEG8"/>
<dbReference type="KEGG" id="mbe:MBM_05861"/>
<feature type="domain" description="SGNH hydrolase-type esterase" evidence="2">
    <location>
        <begin position="57"/>
        <end position="233"/>
    </location>
</feature>
<dbReference type="CDD" id="cd01833">
    <property type="entry name" value="XynB_like"/>
    <property type="match status" value="1"/>
</dbReference>
<evidence type="ECO:0000313" key="4">
    <source>
        <dbReference type="Proteomes" id="UP000006753"/>
    </source>
</evidence>
<evidence type="ECO:0000256" key="1">
    <source>
        <dbReference type="SAM" id="MobiDB-lite"/>
    </source>
</evidence>
<reference evidence="3 4" key="1">
    <citation type="journal article" date="2012" name="BMC Genomics">
        <title>Sequencing the genome of Marssonina brunnea reveals fungus-poplar co-evolution.</title>
        <authorList>
            <person name="Zhu S."/>
            <person name="Cao Y.-Z."/>
            <person name="Jiang C."/>
            <person name="Tan B.-Y."/>
            <person name="Wang Z."/>
            <person name="Feng S."/>
            <person name="Zhang L."/>
            <person name="Su X.-H."/>
            <person name="Brejova B."/>
            <person name="Vinar T."/>
            <person name="Xu M."/>
            <person name="Wang M.-X."/>
            <person name="Zhang S.-G."/>
            <person name="Huang M.-R."/>
            <person name="Wu R."/>
            <person name="Zhou Y."/>
        </authorList>
    </citation>
    <scope>NUCLEOTIDE SEQUENCE [LARGE SCALE GENOMIC DNA]</scope>
    <source>
        <strain evidence="3 4">MB_m1</strain>
    </source>
</reference>
<proteinExistence type="predicted"/>
<feature type="region of interest" description="Disordered" evidence="1">
    <location>
        <begin position="1"/>
        <end position="29"/>
    </location>
</feature>
<name>K1WEG8_MARBU</name>
<dbReference type="PANTHER" id="PTHR30383">
    <property type="entry name" value="THIOESTERASE 1/PROTEASE 1/LYSOPHOSPHOLIPASE L1"/>
    <property type="match status" value="1"/>
</dbReference>
<dbReference type="InterPro" id="IPR051532">
    <property type="entry name" value="Ester_Hydrolysis_Enzymes"/>
</dbReference>
<dbReference type="HOGENOM" id="CLU_746131_0_0_1"/>
<dbReference type="Gene3D" id="3.40.50.1110">
    <property type="entry name" value="SGNH hydrolase"/>
    <property type="match status" value="1"/>
</dbReference>
<evidence type="ECO:0000259" key="2">
    <source>
        <dbReference type="Pfam" id="PF13472"/>
    </source>
</evidence>
<dbReference type="Proteomes" id="UP000006753">
    <property type="component" value="Unassembled WGS sequence"/>
</dbReference>
<dbReference type="PANTHER" id="PTHR30383:SF31">
    <property type="entry name" value="SGNH HYDROLASE-TYPE ESTERASE DOMAIN-CONTAINING PROTEIN-RELATED"/>
    <property type="match status" value="1"/>
</dbReference>
<dbReference type="OrthoDB" id="3915838at2759"/>
<gene>
    <name evidence="3" type="ORF">MBM_05861</name>
</gene>